<dbReference type="InterPro" id="IPR050288">
    <property type="entry name" value="Cellulose_deg_GH3"/>
</dbReference>
<dbReference type="AlphaFoldDB" id="A0A9D2M4T5"/>
<evidence type="ECO:0000313" key="6">
    <source>
        <dbReference type="Proteomes" id="UP000886803"/>
    </source>
</evidence>
<reference evidence="5" key="2">
    <citation type="submission" date="2021-04" db="EMBL/GenBank/DDBJ databases">
        <authorList>
            <person name="Gilroy R."/>
        </authorList>
    </citation>
    <scope>NUCLEOTIDE SEQUENCE</scope>
    <source>
        <strain evidence="5">ChiBcec8-13705</strain>
    </source>
</reference>
<reference evidence="5" key="1">
    <citation type="journal article" date="2021" name="PeerJ">
        <title>Extensive microbial diversity within the chicken gut microbiome revealed by metagenomics and culture.</title>
        <authorList>
            <person name="Gilroy R."/>
            <person name="Ravi A."/>
            <person name="Getino M."/>
            <person name="Pursley I."/>
            <person name="Horton D.L."/>
            <person name="Alikhan N.F."/>
            <person name="Baker D."/>
            <person name="Gharbi K."/>
            <person name="Hall N."/>
            <person name="Watson M."/>
            <person name="Adriaenssens E.M."/>
            <person name="Foster-Nyarko E."/>
            <person name="Jarju S."/>
            <person name="Secka A."/>
            <person name="Antonio M."/>
            <person name="Oren A."/>
            <person name="Chaudhuri R.R."/>
            <person name="La Ragione R."/>
            <person name="Hildebrand F."/>
            <person name="Pallen M.J."/>
        </authorList>
    </citation>
    <scope>NUCLEOTIDE SEQUENCE</scope>
    <source>
        <strain evidence="5">ChiBcec8-13705</strain>
    </source>
</reference>
<proteinExistence type="inferred from homology"/>
<keyword evidence="2" id="KW-0378">Hydrolase</keyword>
<dbReference type="InterPro" id="IPR013783">
    <property type="entry name" value="Ig-like_fold"/>
</dbReference>
<name>A0A9D2M4T5_9FIRM</name>
<dbReference type="Pfam" id="PF14310">
    <property type="entry name" value="Fn3-like"/>
    <property type="match status" value="1"/>
</dbReference>
<feature type="domain" description="Fibronectin type III-like" evidence="4">
    <location>
        <begin position="28"/>
        <end position="97"/>
    </location>
</feature>
<dbReference type="PANTHER" id="PTHR42715:SF10">
    <property type="entry name" value="BETA-GLUCOSIDASE"/>
    <property type="match status" value="1"/>
</dbReference>
<dbReference type="Proteomes" id="UP000886803">
    <property type="component" value="Unassembled WGS sequence"/>
</dbReference>
<comment type="caution">
    <text evidence="5">The sequence shown here is derived from an EMBL/GenBank/DDBJ whole genome shotgun (WGS) entry which is preliminary data.</text>
</comment>
<comment type="similarity">
    <text evidence="1">Belongs to the glycosyl hydrolase 3 family.</text>
</comment>
<sequence length="108" mass="12420">MGQPPQRRLGQPPAHHLLQRPGARPGYAVVQCYVQDQVASVTLPVRQLKGFRKLFLQPGEERVASFRLTREDLSFYDARGRLRFEPGRFTLWLGQDCQHGLQTTFTLE</sequence>
<accession>A0A9D2M4T5</accession>
<gene>
    <name evidence="5" type="ORF">H9945_01045</name>
</gene>
<evidence type="ECO:0000259" key="4">
    <source>
        <dbReference type="SMART" id="SM01217"/>
    </source>
</evidence>
<organism evidence="5 6">
    <name type="scientific">Candidatus Gemmiger avicola</name>
    <dbReference type="NCBI Taxonomy" id="2838605"/>
    <lineage>
        <taxon>Bacteria</taxon>
        <taxon>Bacillati</taxon>
        <taxon>Bacillota</taxon>
        <taxon>Clostridia</taxon>
        <taxon>Eubacteriales</taxon>
        <taxon>Gemmiger</taxon>
    </lineage>
</organism>
<evidence type="ECO:0000256" key="3">
    <source>
        <dbReference type="SAM" id="MobiDB-lite"/>
    </source>
</evidence>
<evidence type="ECO:0000256" key="2">
    <source>
        <dbReference type="ARBA" id="ARBA00022801"/>
    </source>
</evidence>
<protein>
    <submittedName>
        <fullName evidence="5">Fibronectin type III-like domain-contianing protein</fullName>
    </submittedName>
</protein>
<dbReference type="InterPro" id="IPR026891">
    <property type="entry name" value="Fn3-like"/>
</dbReference>
<dbReference type="PANTHER" id="PTHR42715">
    <property type="entry name" value="BETA-GLUCOSIDASE"/>
    <property type="match status" value="1"/>
</dbReference>
<dbReference type="GO" id="GO:0016787">
    <property type="term" value="F:hydrolase activity"/>
    <property type="evidence" value="ECO:0007669"/>
    <property type="project" value="UniProtKB-KW"/>
</dbReference>
<dbReference type="SMART" id="SM01217">
    <property type="entry name" value="Fn3_like"/>
    <property type="match status" value="1"/>
</dbReference>
<feature type="compositionally biased region" description="Low complexity" evidence="3">
    <location>
        <begin position="1"/>
        <end position="13"/>
    </location>
</feature>
<feature type="region of interest" description="Disordered" evidence="3">
    <location>
        <begin position="1"/>
        <end position="20"/>
    </location>
</feature>
<dbReference type="Gene3D" id="2.60.40.10">
    <property type="entry name" value="Immunoglobulins"/>
    <property type="match status" value="1"/>
</dbReference>
<evidence type="ECO:0000256" key="1">
    <source>
        <dbReference type="ARBA" id="ARBA00005336"/>
    </source>
</evidence>
<dbReference type="EMBL" id="DWYG01000011">
    <property type="protein sequence ID" value="HJB41067.1"/>
    <property type="molecule type" value="Genomic_DNA"/>
</dbReference>
<evidence type="ECO:0000313" key="5">
    <source>
        <dbReference type="EMBL" id="HJB41067.1"/>
    </source>
</evidence>